<reference evidence="2 3" key="1">
    <citation type="submission" date="2019-01" db="EMBL/GenBank/DDBJ databases">
        <title>Lactibacter flavus gen. nov., sp. nov., a novel bacterium of the family Propionibacteriaceae isolated from raw milk and dairy products.</title>
        <authorList>
            <person name="Huptas C."/>
            <person name="Wenning M."/>
            <person name="Breitenwieser F."/>
            <person name="Doll E."/>
            <person name="Von Neubeck M."/>
            <person name="Busse H.-J."/>
            <person name="Scherer S."/>
        </authorList>
    </citation>
    <scope>NUCLEOTIDE SEQUENCE [LARGE SCALE GENOMIC DNA]</scope>
    <source>
        <strain evidence="2 3">DSM 22130</strain>
    </source>
</reference>
<evidence type="ECO:0000313" key="2">
    <source>
        <dbReference type="EMBL" id="TBT95185.1"/>
    </source>
</evidence>
<comment type="caution">
    <text evidence="2">The sequence shown here is derived from an EMBL/GenBank/DDBJ whole genome shotgun (WGS) entry which is preliminary data.</text>
</comment>
<dbReference type="InterPro" id="IPR020568">
    <property type="entry name" value="Ribosomal_Su5_D2-typ_SF"/>
</dbReference>
<dbReference type="GO" id="GO:0004176">
    <property type="term" value="F:ATP-dependent peptidase activity"/>
    <property type="evidence" value="ECO:0007669"/>
    <property type="project" value="InterPro"/>
</dbReference>
<dbReference type="EMBL" id="SDMR01000006">
    <property type="protein sequence ID" value="TBT95185.1"/>
    <property type="molecule type" value="Genomic_DNA"/>
</dbReference>
<dbReference type="GO" id="GO:0004252">
    <property type="term" value="F:serine-type endopeptidase activity"/>
    <property type="evidence" value="ECO:0007669"/>
    <property type="project" value="InterPro"/>
</dbReference>
<name>A0A4Q9KLT7_PROTD</name>
<dbReference type="InterPro" id="IPR014721">
    <property type="entry name" value="Ribsml_uS5_D2-typ_fold_subgr"/>
</dbReference>
<protein>
    <recommendedName>
        <fullName evidence="1">Lon proteolytic domain-containing protein</fullName>
    </recommendedName>
</protein>
<sequence>MTKQTWTALVAGICFAACVLVAAVVPVPFVIWSAGPTSDLLATGDTVPVTVTNATNYPTTGRLLVTTVSQTRLSANVSLLEALYSYWAEQREVQPRSAVFPAGVDESTLAAEQATELTSAQEDAAAAALRSAGIKVDPVPVVAAVNAAGPSAGKLLVRDAVIAIRYTTTPTATAVQTAAEASTAIASGKVGDQIMFSIVRDGVPQDVLVTTQSSKTSADQPVAGVSFVQGFRYAPEVTFKLDPSVVGSGSGLMLALAIYDKVTPDALLKERIVAGSGSIDANGAVSRVAAIREKVVSAERAGASVFLLPAANCAELAGQRPTVRLVPVATLAEAVDALGALSDTEKAKTVKGCP</sequence>
<dbReference type="Proteomes" id="UP000291933">
    <property type="component" value="Unassembled WGS sequence"/>
</dbReference>
<evidence type="ECO:0000259" key="1">
    <source>
        <dbReference type="Pfam" id="PF05362"/>
    </source>
</evidence>
<accession>A0A4Q9KLT7</accession>
<organism evidence="2 3">
    <name type="scientific">Propioniciclava tarda</name>
    <dbReference type="NCBI Taxonomy" id="433330"/>
    <lineage>
        <taxon>Bacteria</taxon>
        <taxon>Bacillati</taxon>
        <taxon>Actinomycetota</taxon>
        <taxon>Actinomycetes</taxon>
        <taxon>Propionibacteriales</taxon>
        <taxon>Propionibacteriaceae</taxon>
        <taxon>Propioniciclava</taxon>
    </lineage>
</organism>
<gene>
    <name evidence="2" type="ORF">ET996_06605</name>
</gene>
<dbReference type="GO" id="GO:0006508">
    <property type="term" value="P:proteolysis"/>
    <property type="evidence" value="ECO:0007669"/>
    <property type="project" value="InterPro"/>
</dbReference>
<evidence type="ECO:0000313" key="3">
    <source>
        <dbReference type="Proteomes" id="UP000291933"/>
    </source>
</evidence>
<dbReference type="AlphaFoldDB" id="A0A4Q9KLT7"/>
<dbReference type="InterPro" id="IPR008269">
    <property type="entry name" value="Lon_proteolytic"/>
</dbReference>
<dbReference type="RefSeq" id="WP_131171772.1">
    <property type="nucleotide sequence ID" value="NZ_FXTL01000005.1"/>
</dbReference>
<dbReference type="OrthoDB" id="2356897at2"/>
<dbReference type="Pfam" id="PF05362">
    <property type="entry name" value="Lon_C"/>
    <property type="match status" value="1"/>
</dbReference>
<feature type="domain" description="Lon proteolytic" evidence="1">
    <location>
        <begin position="247"/>
        <end position="317"/>
    </location>
</feature>
<dbReference type="SUPFAM" id="SSF54211">
    <property type="entry name" value="Ribosomal protein S5 domain 2-like"/>
    <property type="match status" value="1"/>
</dbReference>
<proteinExistence type="predicted"/>
<dbReference type="Gene3D" id="3.30.230.10">
    <property type="match status" value="1"/>
</dbReference>
<keyword evidence="3" id="KW-1185">Reference proteome</keyword>